<organism evidence="2 3">
    <name type="scientific">Kribbella sandramycini</name>
    <dbReference type="NCBI Taxonomy" id="60450"/>
    <lineage>
        <taxon>Bacteria</taxon>
        <taxon>Bacillati</taxon>
        <taxon>Actinomycetota</taxon>
        <taxon>Actinomycetes</taxon>
        <taxon>Propionibacteriales</taxon>
        <taxon>Kribbellaceae</taxon>
        <taxon>Kribbella</taxon>
    </lineage>
</organism>
<evidence type="ECO:0000259" key="1">
    <source>
        <dbReference type="Pfam" id="PF13810"/>
    </source>
</evidence>
<sequence>MEGQVELLRRRRRRRGDGRGWSPREQAAAPIANGPISEVSVPWNAYLGKWLMLYLDEERGAVVLWTAKSLTGSWSPAQIVARGTDYPGLYGTYLHPWSTGSDLYFTMSQWDPYNVFLMRTKLTR</sequence>
<keyword evidence="3" id="KW-1185">Reference proteome</keyword>
<dbReference type="Pfam" id="PF13810">
    <property type="entry name" value="DUF4185"/>
    <property type="match status" value="1"/>
</dbReference>
<proteinExistence type="predicted"/>
<comment type="caution">
    <text evidence="2">The sequence shown here is derived from an EMBL/GenBank/DDBJ whole genome shotgun (WGS) entry which is preliminary data.</text>
</comment>
<dbReference type="InterPro" id="IPR025442">
    <property type="entry name" value="DUF4185"/>
</dbReference>
<dbReference type="Proteomes" id="UP000534306">
    <property type="component" value="Unassembled WGS sequence"/>
</dbReference>
<feature type="domain" description="DUF4185" evidence="1">
    <location>
        <begin position="17"/>
        <end position="119"/>
    </location>
</feature>
<accession>A0A7Y4L0L8</accession>
<dbReference type="RefSeq" id="WP_171674671.1">
    <property type="nucleotide sequence ID" value="NZ_JABJRC010000003.1"/>
</dbReference>
<reference evidence="2 3" key="1">
    <citation type="submission" date="2020-05" db="EMBL/GenBank/DDBJ databases">
        <title>Genome sequence of Kribbella sandramycini ATCC 39419.</title>
        <authorList>
            <person name="Maclea K.S."/>
            <person name="Fair J.L."/>
        </authorList>
    </citation>
    <scope>NUCLEOTIDE SEQUENCE [LARGE SCALE GENOMIC DNA]</scope>
    <source>
        <strain evidence="2 3">ATCC 39419</strain>
    </source>
</reference>
<evidence type="ECO:0000313" key="2">
    <source>
        <dbReference type="EMBL" id="NOL42145.1"/>
    </source>
</evidence>
<name>A0A7Y4L0L8_9ACTN</name>
<dbReference type="AlphaFoldDB" id="A0A7Y4L0L8"/>
<evidence type="ECO:0000313" key="3">
    <source>
        <dbReference type="Proteomes" id="UP000534306"/>
    </source>
</evidence>
<dbReference type="EMBL" id="JABJRC010000003">
    <property type="protein sequence ID" value="NOL42145.1"/>
    <property type="molecule type" value="Genomic_DNA"/>
</dbReference>
<gene>
    <name evidence="2" type="ORF">HPO96_18020</name>
</gene>
<protein>
    <submittedName>
        <fullName evidence="2">DUF4185 domain-containing protein</fullName>
    </submittedName>
</protein>